<dbReference type="InterPro" id="IPR006094">
    <property type="entry name" value="Oxid_FAD_bind_N"/>
</dbReference>
<protein>
    <submittedName>
        <fullName evidence="6">FAD-binding domain-containing protein</fullName>
    </submittedName>
</protein>
<dbReference type="GO" id="GO:0016491">
    <property type="term" value="F:oxidoreductase activity"/>
    <property type="evidence" value="ECO:0007669"/>
    <property type="project" value="UniProtKB-KW"/>
</dbReference>
<gene>
    <name evidence="6" type="ORF">EJ04DRAFT_452966</name>
</gene>
<comment type="caution">
    <text evidence="6">The sequence shown here is derived from an EMBL/GenBank/DDBJ whole genome shotgun (WGS) entry which is preliminary data.</text>
</comment>
<dbReference type="EMBL" id="ML996420">
    <property type="protein sequence ID" value="KAF2726629.1"/>
    <property type="molecule type" value="Genomic_DNA"/>
</dbReference>
<dbReference type="InterPro" id="IPR036318">
    <property type="entry name" value="FAD-bd_PCMH-like_sf"/>
</dbReference>
<dbReference type="InterPro" id="IPR050416">
    <property type="entry name" value="FAD-linked_Oxidoreductase"/>
</dbReference>
<keyword evidence="2" id="KW-0285">Flavoprotein</keyword>
<accession>A0A9P4UTY8</accession>
<dbReference type="OrthoDB" id="9983560at2759"/>
<dbReference type="InterPro" id="IPR016166">
    <property type="entry name" value="FAD-bd_PCMH"/>
</dbReference>
<reference evidence="6" key="1">
    <citation type="journal article" date="2020" name="Stud. Mycol.">
        <title>101 Dothideomycetes genomes: a test case for predicting lifestyles and emergence of pathogens.</title>
        <authorList>
            <person name="Haridas S."/>
            <person name="Albert R."/>
            <person name="Binder M."/>
            <person name="Bloem J."/>
            <person name="Labutti K."/>
            <person name="Salamov A."/>
            <person name="Andreopoulos B."/>
            <person name="Baker S."/>
            <person name="Barry K."/>
            <person name="Bills G."/>
            <person name="Bluhm B."/>
            <person name="Cannon C."/>
            <person name="Castanera R."/>
            <person name="Culley D."/>
            <person name="Daum C."/>
            <person name="Ezra D."/>
            <person name="Gonzalez J."/>
            <person name="Henrissat B."/>
            <person name="Kuo A."/>
            <person name="Liang C."/>
            <person name="Lipzen A."/>
            <person name="Lutzoni F."/>
            <person name="Magnuson J."/>
            <person name="Mondo S."/>
            <person name="Nolan M."/>
            <person name="Ohm R."/>
            <person name="Pangilinan J."/>
            <person name="Park H.-J."/>
            <person name="Ramirez L."/>
            <person name="Alfaro M."/>
            <person name="Sun H."/>
            <person name="Tritt A."/>
            <person name="Yoshinaga Y."/>
            <person name="Zwiers L.-H."/>
            <person name="Turgeon B."/>
            <person name="Goodwin S."/>
            <person name="Spatafora J."/>
            <person name="Crous P."/>
            <person name="Grigoriev I."/>
        </authorList>
    </citation>
    <scope>NUCLEOTIDE SEQUENCE</scope>
    <source>
        <strain evidence="6">CBS 125425</strain>
    </source>
</reference>
<evidence type="ECO:0000259" key="5">
    <source>
        <dbReference type="PROSITE" id="PS51387"/>
    </source>
</evidence>
<keyword evidence="4" id="KW-0560">Oxidoreductase</keyword>
<dbReference type="GO" id="GO:0071949">
    <property type="term" value="F:FAD binding"/>
    <property type="evidence" value="ECO:0007669"/>
    <property type="project" value="InterPro"/>
</dbReference>
<dbReference type="Gene3D" id="3.40.462.20">
    <property type="match status" value="1"/>
</dbReference>
<name>A0A9P4UTY8_9PLEO</name>
<dbReference type="PANTHER" id="PTHR42973:SF25">
    <property type="entry name" value="PHOSPHOMEVALONATE KINASE"/>
    <property type="match status" value="1"/>
</dbReference>
<dbReference type="AlphaFoldDB" id="A0A9P4UTY8"/>
<organism evidence="6 7">
    <name type="scientific">Polyplosphaeria fusca</name>
    <dbReference type="NCBI Taxonomy" id="682080"/>
    <lineage>
        <taxon>Eukaryota</taxon>
        <taxon>Fungi</taxon>
        <taxon>Dikarya</taxon>
        <taxon>Ascomycota</taxon>
        <taxon>Pezizomycotina</taxon>
        <taxon>Dothideomycetes</taxon>
        <taxon>Pleosporomycetidae</taxon>
        <taxon>Pleosporales</taxon>
        <taxon>Tetraplosphaeriaceae</taxon>
        <taxon>Polyplosphaeria</taxon>
    </lineage>
</organism>
<proteinExistence type="inferred from homology"/>
<sequence length="471" mass="51358">MAPYWANRSCDPFGARDEACVKGTYLQYAVQVESVSDITRTVQFAGSRNLRLVIRNTGHDYFGKSTGAGAIGLWMHKMNGFDAIDFNSSYYNGKAVRVAAGALSADTTAKAHQHGLAIVGGNCPSVGLAGGYTQGGGLGPLTSRYGLAADQVLEWNVVTVNGTLVKATPEQNTQLYWALSGGGGGTFGVVVSMTVKAYPEERTASANLTFSSAGVPAQTFFDILETFHSCLPTLSKAGGTAIYNIQQTGFALIPATLPGQGKDSLDSMLDPVITKLKSFNITYVYASIEANTYFDAYEKMNPPSETSYFQIGGRVLPQHALNDNYGQLMQSLKDILDYGAGIGGLSYHVPESGDGRFNNSVNPRLRSGALSLTIGTVWDDINWTLDIANQELMTEVLIPAVDRLDPTQRTSYLNEADFREQQWQEVFYGESYRKLLHVKQMYDFQNLLWGRTAVGSETWLERNDGKLCRSF</sequence>
<dbReference type="InterPro" id="IPR012951">
    <property type="entry name" value="BBE"/>
</dbReference>
<dbReference type="SUPFAM" id="SSF56176">
    <property type="entry name" value="FAD-binding/transporter-associated domain-like"/>
    <property type="match status" value="1"/>
</dbReference>
<dbReference type="PROSITE" id="PS51387">
    <property type="entry name" value="FAD_PCMH"/>
    <property type="match status" value="1"/>
</dbReference>
<feature type="domain" description="FAD-binding PCMH-type" evidence="5">
    <location>
        <begin position="21"/>
        <end position="200"/>
    </location>
</feature>
<dbReference type="Gene3D" id="3.30.465.10">
    <property type="match status" value="1"/>
</dbReference>
<comment type="similarity">
    <text evidence="1">Belongs to the oxygen-dependent FAD-linked oxidoreductase family.</text>
</comment>
<keyword evidence="7" id="KW-1185">Reference proteome</keyword>
<dbReference type="Pfam" id="PF08031">
    <property type="entry name" value="BBE"/>
    <property type="match status" value="1"/>
</dbReference>
<keyword evidence="3" id="KW-0274">FAD</keyword>
<evidence type="ECO:0000256" key="1">
    <source>
        <dbReference type="ARBA" id="ARBA00005466"/>
    </source>
</evidence>
<dbReference type="InterPro" id="IPR016169">
    <property type="entry name" value="FAD-bd_PCMH_sub2"/>
</dbReference>
<dbReference type="PANTHER" id="PTHR42973">
    <property type="entry name" value="BINDING OXIDOREDUCTASE, PUTATIVE (AFU_ORTHOLOGUE AFUA_1G17690)-RELATED"/>
    <property type="match status" value="1"/>
</dbReference>
<evidence type="ECO:0000313" key="6">
    <source>
        <dbReference type="EMBL" id="KAF2726629.1"/>
    </source>
</evidence>
<evidence type="ECO:0000313" key="7">
    <source>
        <dbReference type="Proteomes" id="UP000799444"/>
    </source>
</evidence>
<dbReference type="Pfam" id="PF01565">
    <property type="entry name" value="FAD_binding_4"/>
    <property type="match status" value="1"/>
</dbReference>
<evidence type="ECO:0000256" key="4">
    <source>
        <dbReference type="ARBA" id="ARBA00023002"/>
    </source>
</evidence>
<dbReference type="Proteomes" id="UP000799444">
    <property type="component" value="Unassembled WGS sequence"/>
</dbReference>
<evidence type="ECO:0000256" key="2">
    <source>
        <dbReference type="ARBA" id="ARBA00022630"/>
    </source>
</evidence>
<evidence type="ECO:0000256" key="3">
    <source>
        <dbReference type="ARBA" id="ARBA00022827"/>
    </source>
</evidence>